<keyword evidence="2" id="KW-1185">Reference proteome</keyword>
<name>A0ABD5SH08_9EURY</name>
<dbReference type="AlphaFoldDB" id="A0ABD5SH08"/>
<evidence type="ECO:0008006" key="3">
    <source>
        <dbReference type="Google" id="ProtNLM"/>
    </source>
</evidence>
<dbReference type="EMBL" id="JBHSWV010000074">
    <property type="protein sequence ID" value="MFC6764353.1"/>
    <property type="molecule type" value="Genomic_DNA"/>
</dbReference>
<dbReference type="Pfam" id="PF11848">
    <property type="entry name" value="DUF3368"/>
    <property type="match status" value="1"/>
</dbReference>
<gene>
    <name evidence="1" type="ORF">ACFQE6_04645</name>
</gene>
<protein>
    <recommendedName>
        <fullName evidence="3">Twitching motility protein PilT</fullName>
    </recommendedName>
</protein>
<reference evidence="1 2" key="1">
    <citation type="journal article" date="2019" name="Int. J. Syst. Evol. Microbiol.">
        <title>The Global Catalogue of Microorganisms (GCM) 10K type strain sequencing project: providing services to taxonomists for standard genome sequencing and annotation.</title>
        <authorList>
            <consortium name="The Broad Institute Genomics Platform"/>
            <consortium name="The Broad Institute Genome Sequencing Center for Infectious Disease"/>
            <person name="Wu L."/>
            <person name="Ma J."/>
        </authorList>
    </citation>
    <scope>NUCLEOTIDE SEQUENCE [LARGE SCALE GENOMIC DNA]</scope>
    <source>
        <strain evidence="1 2">LMG 29247</strain>
    </source>
</reference>
<accession>A0ABD5SH08</accession>
<organism evidence="1 2">
    <name type="scientific">Natrinema soli</name>
    <dbReference type="NCBI Taxonomy" id="1930624"/>
    <lineage>
        <taxon>Archaea</taxon>
        <taxon>Methanobacteriati</taxon>
        <taxon>Methanobacteriota</taxon>
        <taxon>Stenosarchaea group</taxon>
        <taxon>Halobacteria</taxon>
        <taxon>Halobacteriales</taxon>
        <taxon>Natrialbaceae</taxon>
        <taxon>Natrinema</taxon>
    </lineage>
</organism>
<proteinExistence type="predicted"/>
<evidence type="ECO:0000313" key="2">
    <source>
        <dbReference type="Proteomes" id="UP001596383"/>
    </source>
</evidence>
<dbReference type="Proteomes" id="UP001596383">
    <property type="component" value="Unassembled WGS sequence"/>
</dbReference>
<comment type="caution">
    <text evidence="1">The sequence shown here is derived from an EMBL/GenBank/DDBJ whole genome shotgun (WGS) entry which is preliminary data.</text>
</comment>
<sequence>MSEGFVRPIVLDATVLSNYASTASVTWLTTILDDLQTAPAVRTELEQGHEVGYAYLEHALDAIESGDVEIAETAPEQLQQDYPGILARLDRGEAEALVAAHTVDGTLVTDDGAARTLAGDYEVALTGSIGLLVRGVVHGDLSIKRADGWLTTWIEERNYYAPVDSVAAVLPEDVEE</sequence>
<dbReference type="PANTHER" id="PTHR39550">
    <property type="entry name" value="SLL0658 PROTEIN"/>
    <property type="match status" value="1"/>
</dbReference>
<evidence type="ECO:0000313" key="1">
    <source>
        <dbReference type="EMBL" id="MFC6764353.1"/>
    </source>
</evidence>
<dbReference type="InterPro" id="IPR021799">
    <property type="entry name" value="PIN-like_prokaryotic"/>
</dbReference>
<dbReference type="PANTHER" id="PTHR39550:SF1">
    <property type="entry name" value="SLL0658 PROTEIN"/>
    <property type="match status" value="1"/>
</dbReference>